<comment type="caution">
    <text evidence="6">The sequence shown here is derived from an EMBL/GenBank/DDBJ whole genome shotgun (WGS) entry which is preliminary data.</text>
</comment>
<evidence type="ECO:0000256" key="2">
    <source>
        <dbReference type="ARBA" id="ARBA00023043"/>
    </source>
</evidence>
<keyword evidence="7" id="KW-1185">Reference proteome</keyword>
<evidence type="ECO:0000256" key="1">
    <source>
        <dbReference type="ARBA" id="ARBA00022737"/>
    </source>
</evidence>
<proteinExistence type="predicted"/>
<dbReference type="Gene3D" id="1.25.40.20">
    <property type="entry name" value="Ankyrin repeat-containing domain"/>
    <property type="match status" value="1"/>
</dbReference>
<evidence type="ECO:0000313" key="7">
    <source>
        <dbReference type="Proteomes" id="UP001165082"/>
    </source>
</evidence>
<feature type="region of interest" description="Disordered" evidence="4">
    <location>
        <begin position="230"/>
        <end position="253"/>
    </location>
</feature>
<evidence type="ECO:0000259" key="5">
    <source>
        <dbReference type="PROSITE" id="PS50020"/>
    </source>
</evidence>
<sequence>MINPRTGIIEEHEQKLLREMGAGATTMAGDLASGEPKESNPPDDVAPSMSSVQSLGKRLIAKSHYSGLDNLLREVEERTKGVRGGEIMELMGGLLEEAAGKGSLDCMELLLQHVDLGGGVGRGASVVAYPLHRAAGALQTDAVEILLLSGSVKPGDKDVWGKSPLHMALEGGREGVEEGEEGESREVIVATLLHRCPGLLTEKDKGGNEPLHLAAKRGFGGMVGFLMSKGAKDSNRNRNKAGKTASECAREGGHSELGKAMRKGTVGFVGRRKAKSTGGSARGGTSKMDVEKAMLIWEKFFENSMRRQSLRSRDDWEVGRRGVNGSGHNAGRSTSKEHMQYARQVRQETARRVREEKAEKRRLLEIKRRKNLERLGDRSGGRAVELTRTASWRKEGQKEGKRAVAASAPKVEERVEVVEQTVKTVSTLPRDVFWQRVQDNDRNLVYYHDPENGSSVWEEPSYGIISEYIVIWDEEEGRDYYYFDKEGRSDWTLDMEEAGDEAKEEKETAGVRVMVAEVKEDESDMEVTTGKALGIQSLAHIDPRSRIDRAVSSWAGWVEEGGAGPLTYYHNTLTLESMWEQPRGEFVLVRDEENDAYYWRFDNEASWDLYGWRHVKEMLNADEGGGDFVYWWNEQTQEARWTIGWEDMRM</sequence>
<gene>
    <name evidence="6" type="ORF">TrRE_jg6822</name>
</gene>
<keyword evidence="1" id="KW-0677">Repeat</keyword>
<feature type="region of interest" description="Disordered" evidence="4">
    <location>
        <begin position="25"/>
        <end position="52"/>
    </location>
</feature>
<dbReference type="InterPro" id="IPR036770">
    <property type="entry name" value="Ankyrin_rpt-contain_sf"/>
</dbReference>
<dbReference type="OrthoDB" id="199542at2759"/>
<dbReference type="PROSITE" id="PS50088">
    <property type="entry name" value="ANK_REPEAT"/>
    <property type="match status" value="1"/>
</dbReference>
<dbReference type="EMBL" id="BRXZ01003014">
    <property type="protein sequence ID" value="GMH46278.1"/>
    <property type="molecule type" value="Genomic_DNA"/>
</dbReference>
<organism evidence="6 7">
    <name type="scientific">Triparma retinervis</name>
    <dbReference type="NCBI Taxonomy" id="2557542"/>
    <lineage>
        <taxon>Eukaryota</taxon>
        <taxon>Sar</taxon>
        <taxon>Stramenopiles</taxon>
        <taxon>Ochrophyta</taxon>
        <taxon>Bolidophyceae</taxon>
        <taxon>Parmales</taxon>
        <taxon>Triparmaceae</taxon>
        <taxon>Triparma</taxon>
    </lineage>
</organism>
<evidence type="ECO:0000256" key="3">
    <source>
        <dbReference type="PROSITE-ProRule" id="PRU00023"/>
    </source>
</evidence>
<dbReference type="AlphaFoldDB" id="A0A9W7DKC6"/>
<accession>A0A9W7DKC6</accession>
<feature type="domain" description="WW" evidence="5">
    <location>
        <begin position="434"/>
        <end position="462"/>
    </location>
</feature>
<evidence type="ECO:0000313" key="6">
    <source>
        <dbReference type="EMBL" id="GMH46278.1"/>
    </source>
</evidence>
<name>A0A9W7DKC6_9STRA</name>
<dbReference type="Proteomes" id="UP001165082">
    <property type="component" value="Unassembled WGS sequence"/>
</dbReference>
<dbReference type="PANTHER" id="PTHR24189">
    <property type="entry name" value="MYOTROPHIN"/>
    <property type="match status" value="1"/>
</dbReference>
<dbReference type="PROSITE" id="PS50297">
    <property type="entry name" value="ANK_REP_REGION"/>
    <property type="match status" value="1"/>
</dbReference>
<dbReference type="PROSITE" id="PS50020">
    <property type="entry name" value="WW_DOMAIN_2"/>
    <property type="match status" value="2"/>
</dbReference>
<protein>
    <recommendedName>
        <fullName evidence="5">WW domain-containing protein</fullName>
    </recommendedName>
</protein>
<dbReference type="SMART" id="SM00456">
    <property type="entry name" value="WW"/>
    <property type="match status" value="2"/>
</dbReference>
<evidence type="ECO:0000256" key="4">
    <source>
        <dbReference type="SAM" id="MobiDB-lite"/>
    </source>
</evidence>
<dbReference type="InterPro" id="IPR050745">
    <property type="entry name" value="Multifunctional_regulatory"/>
</dbReference>
<feature type="region of interest" description="Disordered" evidence="4">
    <location>
        <begin position="320"/>
        <end position="339"/>
    </location>
</feature>
<keyword evidence="2 3" id="KW-0040">ANK repeat</keyword>
<feature type="domain" description="WW" evidence="5">
    <location>
        <begin position="552"/>
        <end position="584"/>
    </location>
</feature>
<dbReference type="InterPro" id="IPR001202">
    <property type="entry name" value="WW_dom"/>
</dbReference>
<dbReference type="InterPro" id="IPR002110">
    <property type="entry name" value="Ankyrin_rpt"/>
</dbReference>
<feature type="repeat" description="ANK" evidence="3">
    <location>
        <begin position="206"/>
        <end position="238"/>
    </location>
</feature>
<dbReference type="SUPFAM" id="SSF48403">
    <property type="entry name" value="Ankyrin repeat"/>
    <property type="match status" value="1"/>
</dbReference>
<reference evidence="6" key="1">
    <citation type="submission" date="2022-07" db="EMBL/GenBank/DDBJ databases">
        <title>Genome analysis of Parmales, a sister group of diatoms, reveals the evolutionary specialization of diatoms from phago-mixotrophs to photoautotrophs.</title>
        <authorList>
            <person name="Ban H."/>
            <person name="Sato S."/>
            <person name="Yoshikawa S."/>
            <person name="Kazumasa Y."/>
            <person name="Nakamura Y."/>
            <person name="Ichinomiya M."/>
            <person name="Saitoh K."/>
            <person name="Sato N."/>
            <person name="Blanc-Mathieu R."/>
            <person name="Endo H."/>
            <person name="Kuwata A."/>
            <person name="Ogata H."/>
        </authorList>
    </citation>
    <scope>NUCLEOTIDE SEQUENCE</scope>
</reference>